<keyword evidence="7 12" id="KW-1133">Transmembrane helix</keyword>
<evidence type="ECO:0000256" key="4">
    <source>
        <dbReference type="ARBA" id="ARBA00022547"/>
    </source>
</evidence>
<evidence type="ECO:0000256" key="7">
    <source>
        <dbReference type="ARBA" id="ARBA00022989"/>
    </source>
</evidence>
<evidence type="ECO:0000256" key="1">
    <source>
        <dbReference type="ARBA" id="ARBA00004141"/>
    </source>
</evidence>
<keyword evidence="3" id="KW-0813">Transport</keyword>
<feature type="transmembrane region" description="Helical" evidence="12">
    <location>
        <begin position="172"/>
        <end position="192"/>
    </location>
</feature>
<keyword evidence="5 12" id="KW-0812">Transmembrane</keyword>
<keyword evidence="9 12" id="KW-0472">Membrane</keyword>
<evidence type="ECO:0000256" key="2">
    <source>
        <dbReference type="ARBA" id="ARBA00006810"/>
    </source>
</evidence>
<dbReference type="InterPro" id="IPR045083">
    <property type="entry name" value="ATP_synth_F0_asu_bact/mt"/>
</dbReference>
<gene>
    <name evidence="13" type="primary">atp6</name>
</gene>
<dbReference type="Pfam" id="PF00119">
    <property type="entry name" value="ATP-synt_A"/>
    <property type="match status" value="1"/>
</dbReference>
<evidence type="ECO:0000256" key="5">
    <source>
        <dbReference type="ARBA" id="ARBA00022692"/>
    </source>
</evidence>
<dbReference type="SUPFAM" id="SSF81336">
    <property type="entry name" value="F1F0 ATP synthase subunit A"/>
    <property type="match status" value="1"/>
</dbReference>
<evidence type="ECO:0000256" key="6">
    <source>
        <dbReference type="ARBA" id="ARBA00022781"/>
    </source>
</evidence>
<dbReference type="PROSITE" id="PS00449">
    <property type="entry name" value="ATPASE_A"/>
    <property type="match status" value="1"/>
</dbReference>
<evidence type="ECO:0000256" key="10">
    <source>
        <dbReference type="ARBA" id="ARBA00023310"/>
    </source>
</evidence>
<feature type="transmembrane region" description="Helical" evidence="12">
    <location>
        <begin position="198"/>
        <end position="220"/>
    </location>
</feature>
<keyword evidence="4" id="KW-0138">CF(0)</keyword>
<evidence type="ECO:0000256" key="3">
    <source>
        <dbReference type="ARBA" id="ARBA00022448"/>
    </source>
</evidence>
<keyword evidence="10" id="KW-0066">ATP synthesis</keyword>
<dbReference type="NCBIfam" id="TIGR01131">
    <property type="entry name" value="ATP_synt_6_or_A"/>
    <property type="match status" value="1"/>
</dbReference>
<feature type="transmembrane region" description="Helical" evidence="12">
    <location>
        <begin position="44"/>
        <end position="63"/>
    </location>
</feature>
<keyword evidence="8" id="KW-0406">Ion transport</keyword>
<keyword evidence="6" id="KW-0375">Hydrogen ion transport</keyword>
<dbReference type="PANTHER" id="PTHR11410:SF0">
    <property type="entry name" value="ATP SYNTHASE SUBUNIT A"/>
    <property type="match status" value="1"/>
</dbReference>
<dbReference type="GO" id="GO:0046933">
    <property type="term" value="F:proton-transporting ATP synthase activity, rotational mechanism"/>
    <property type="evidence" value="ECO:0007669"/>
    <property type="project" value="TreeGrafter"/>
</dbReference>
<sequence length="225" mass="24760">MMGSLFSVFDPVGWGGFSLNWFSVILGGLFLPLLFWVSPSRVGFLLNYLFKFLTLEFSVLLGLQGSGVLIISFISLFVFILGSNLLGLLPFIFTGSSHLVFTLGLALPIWVSVISYGCFYHINNMFSHLVPQGTPWYLVSFMVCIELISNVIRPGTLSLRLAANMTAGHLLIALMGGQGYGLGLFILSFLLFGQMLLLLLELAVAFIQSYVFSMLSVLYVGEVLE</sequence>
<dbReference type="InterPro" id="IPR000568">
    <property type="entry name" value="ATP_synth_F0_asu"/>
</dbReference>
<organism evidence="13">
    <name type="scientific">Hutchinsoniella macracantha</name>
    <dbReference type="NCBI Taxonomy" id="84335"/>
    <lineage>
        <taxon>Eukaryota</taxon>
        <taxon>Metazoa</taxon>
        <taxon>Ecdysozoa</taxon>
        <taxon>Arthropoda</taxon>
        <taxon>Crustacea</taxon>
        <taxon>Cephalocarida</taxon>
        <taxon>Brachypoda</taxon>
        <taxon>Hutchinsoniellidae</taxon>
        <taxon>Hutchinsoniella</taxon>
    </lineage>
</organism>
<name>Q6SL01_9CRUS</name>
<evidence type="ECO:0000256" key="12">
    <source>
        <dbReference type="SAM" id="Phobius"/>
    </source>
</evidence>
<dbReference type="PRINTS" id="PR00123">
    <property type="entry name" value="ATPASEA"/>
</dbReference>
<dbReference type="CDD" id="cd00310">
    <property type="entry name" value="ATP-synt_Fo_a_6"/>
    <property type="match status" value="1"/>
</dbReference>
<comment type="similarity">
    <text evidence="2">Belongs to the ATPase A chain family.</text>
</comment>
<dbReference type="PANTHER" id="PTHR11410">
    <property type="entry name" value="ATP SYNTHASE SUBUNIT A"/>
    <property type="match status" value="1"/>
</dbReference>
<dbReference type="AlphaFoldDB" id="Q6SL01"/>
<keyword evidence="13" id="KW-0496">Mitochondrion</keyword>
<evidence type="ECO:0000256" key="8">
    <source>
        <dbReference type="ARBA" id="ARBA00023065"/>
    </source>
</evidence>
<dbReference type="InterPro" id="IPR023011">
    <property type="entry name" value="ATP_synth_F0_asu_AS"/>
</dbReference>
<proteinExistence type="inferred from homology"/>
<feature type="transmembrane region" description="Helical" evidence="12">
    <location>
        <begin position="12"/>
        <end position="37"/>
    </location>
</feature>
<keyword evidence="13" id="KW-0378">Hydrolase</keyword>
<feature type="transmembrane region" description="Helical" evidence="12">
    <location>
        <begin position="99"/>
        <end position="122"/>
    </location>
</feature>
<dbReference type="GO" id="GO:0045259">
    <property type="term" value="C:proton-transporting ATP synthase complex"/>
    <property type="evidence" value="ECO:0007669"/>
    <property type="project" value="UniProtKB-KW"/>
</dbReference>
<protein>
    <recommendedName>
        <fullName evidence="11">ATP synthase subunit a</fullName>
    </recommendedName>
</protein>
<accession>Q6SL01</accession>
<feature type="transmembrane region" description="Helical" evidence="12">
    <location>
        <begin position="69"/>
        <end position="92"/>
    </location>
</feature>
<dbReference type="EMBL" id="AY456189">
    <property type="protein sequence ID" value="AAS00872.1"/>
    <property type="molecule type" value="Genomic_DNA"/>
</dbReference>
<evidence type="ECO:0000256" key="9">
    <source>
        <dbReference type="ARBA" id="ARBA00023136"/>
    </source>
</evidence>
<evidence type="ECO:0000256" key="11">
    <source>
        <dbReference type="RuleBase" id="RU004450"/>
    </source>
</evidence>
<comment type="subcellular location">
    <subcellularLocation>
        <location evidence="1">Membrane</location>
        <topology evidence="1">Multi-pass membrane protein</topology>
    </subcellularLocation>
    <subcellularLocation>
        <location evidence="11">Mitochondrion inner membrane</location>
        <topology evidence="11">Multi-pass membrane protein</topology>
    </subcellularLocation>
</comment>
<dbReference type="Gene3D" id="1.20.120.220">
    <property type="entry name" value="ATP synthase, F0 complex, subunit A"/>
    <property type="match status" value="1"/>
</dbReference>
<reference evidence="13" key="1">
    <citation type="journal article" date="2004" name="Proc. R. Soc. B">
        <title>Phylogenetic position of the Pentastomida and [pan]crustacean relationships.</title>
        <authorList>
            <person name="Lavrov D.V."/>
            <person name="Brown W.M."/>
            <person name="Boore J.L."/>
        </authorList>
    </citation>
    <scope>NUCLEOTIDE SEQUENCE</scope>
</reference>
<dbReference type="GO" id="GO:0005743">
    <property type="term" value="C:mitochondrial inner membrane"/>
    <property type="evidence" value="ECO:0007669"/>
    <property type="project" value="UniProtKB-SubCell"/>
</dbReference>
<feature type="transmembrane region" description="Helical" evidence="12">
    <location>
        <begin position="134"/>
        <end position="152"/>
    </location>
</feature>
<geneLocation type="mitochondrion" evidence="13"/>
<dbReference type="GO" id="GO:0016787">
    <property type="term" value="F:hydrolase activity"/>
    <property type="evidence" value="ECO:0007669"/>
    <property type="project" value="UniProtKB-KW"/>
</dbReference>
<dbReference type="InterPro" id="IPR035908">
    <property type="entry name" value="F0_ATP_A_sf"/>
</dbReference>
<evidence type="ECO:0000313" key="13">
    <source>
        <dbReference type="EMBL" id="AAS00872.1"/>
    </source>
</evidence>